<accession>A0A6A6HZV3</accession>
<dbReference type="AlphaFoldDB" id="A0A6A6HZV3"/>
<keyword evidence="2" id="KW-0732">Signal</keyword>
<dbReference type="GeneID" id="54583409"/>
<dbReference type="Proteomes" id="UP000800094">
    <property type="component" value="Unassembled WGS sequence"/>
</dbReference>
<evidence type="ECO:0000313" key="4">
    <source>
        <dbReference type="Proteomes" id="UP000800094"/>
    </source>
</evidence>
<name>A0A6A6HZV3_9PLEO</name>
<proteinExistence type="predicted"/>
<gene>
    <name evidence="3" type="ORF">BU26DRAFT_523598</name>
</gene>
<organism evidence="3 4">
    <name type="scientific">Trematosphaeria pertusa</name>
    <dbReference type="NCBI Taxonomy" id="390896"/>
    <lineage>
        <taxon>Eukaryota</taxon>
        <taxon>Fungi</taxon>
        <taxon>Dikarya</taxon>
        <taxon>Ascomycota</taxon>
        <taxon>Pezizomycotina</taxon>
        <taxon>Dothideomycetes</taxon>
        <taxon>Pleosporomycetidae</taxon>
        <taxon>Pleosporales</taxon>
        <taxon>Massarineae</taxon>
        <taxon>Trematosphaeriaceae</taxon>
        <taxon>Trematosphaeria</taxon>
    </lineage>
</organism>
<dbReference type="EMBL" id="ML987205">
    <property type="protein sequence ID" value="KAF2243252.1"/>
    <property type="molecule type" value="Genomic_DNA"/>
</dbReference>
<feature type="compositionally biased region" description="Polar residues" evidence="1">
    <location>
        <begin position="55"/>
        <end position="73"/>
    </location>
</feature>
<dbReference type="OrthoDB" id="3798402at2759"/>
<evidence type="ECO:0000256" key="2">
    <source>
        <dbReference type="SAM" id="SignalP"/>
    </source>
</evidence>
<feature type="region of interest" description="Disordered" evidence="1">
    <location>
        <begin position="54"/>
        <end position="79"/>
    </location>
</feature>
<keyword evidence="4" id="KW-1185">Reference proteome</keyword>
<feature type="chain" id="PRO_5025424918" evidence="2">
    <location>
        <begin position="20"/>
        <end position="79"/>
    </location>
</feature>
<dbReference type="RefSeq" id="XP_033678256.1">
    <property type="nucleotide sequence ID" value="XM_033830079.1"/>
</dbReference>
<reference evidence="3" key="1">
    <citation type="journal article" date="2020" name="Stud. Mycol.">
        <title>101 Dothideomycetes genomes: a test case for predicting lifestyles and emergence of pathogens.</title>
        <authorList>
            <person name="Haridas S."/>
            <person name="Albert R."/>
            <person name="Binder M."/>
            <person name="Bloem J."/>
            <person name="Labutti K."/>
            <person name="Salamov A."/>
            <person name="Andreopoulos B."/>
            <person name="Baker S."/>
            <person name="Barry K."/>
            <person name="Bills G."/>
            <person name="Bluhm B."/>
            <person name="Cannon C."/>
            <person name="Castanera R."/>
            <person name="Culley D."/>
            <person name="Daum C."/>
            <person name="Ezra D."/>
            <person name="Gonzalez J."/>
            <person name="Henrissat B."/>
            <person name="Kuo A."/>
            <person name="Liang C."/>
            <person name="Lipzen A."/>
            <person name="Lutzoni F."/>
            <person name="Magnuson J."/>
            <person name="Mondo S."/>
            <person name="Nolan M."/>
            <person name="Ohm R."/>
            <person name="Pangilinan J."/>
            <person name="Park H.-J."/>
            <person name="Ramirez L."/>
            <person name="Alfaro M."/>
            <person name="Sun H."/>
            <person name="Tritt A."/>
            <person name="Yoshinaga Y."/>
            <person name="Zwiers L.-H."/>
            <person name="Turgeon B."/>
            <person name="Goodwin S."/>
            <person name="Spatafora J."/>
            <person name="Crous P."/>
            <person name="Grigoriev I."/>
        </authorList>
    </citation>
    <scope>NUCLEOTIDE SEQUENCE</scope>
    <source>
        <strain evidence="3">CBS 122368</strain>
    </source>
</reference>
<evidence type="ECO:0000313" key="3">
    <source>
        <dbReference type="EMBL" id="KAF2243252.1"/>
    </source>
</evidence>
<protein>
    <submittedName>
        <fullName evidence="3">Uncharacterized protein</fullName>
    </submittedName>
</protein>
<sequence length="79" mass="8546">MRVFMALVLVFTTLALAFAHPHPQASPNGVDIDDLEKPMHTTALMAGAAWELSQRAATRTQPPASAQTKSRVPSGQYEL</sequence>
<feature type="signal peptide" evidence="2">
    <location>
        <begin position="1"/>
        <end position="19"/>
    </location>
</feature>
<evidence type="ECO:0000256" key="1">
    <source>
        <dbReference type="SAM" id="MobiDB-lite"/>
    </source>
</evidence>